<dbReference type="Pfam" id="PF11350">
    <property type="entry name" value="DUF3152"/>
    <property type="match status" value="1"/>
</dbReference>
<feature type="chain" id="PRO_5047304782" evidence="2">
    <location>
        <begin position="24"/>
        <end position="290"/>
    </location>
</feature>
<evidence type="ECO:0000256" key="2">
    <source>
        <dbReference type="SAM" id="SignalP"/>
    </source>
</evidence>
<dbReference type="SUPFAM" id="SSF55486">
    <property type="entry name" value="Metalloproteases ('zincins'), catalytic domain"/>
    <property type="match status" value="1"/>
</dbReference>
<dbReference type="InterPro" id="IPR022603">
    <property type="entry name" value="DUF3152"/>
</dbReference>
<evidence type="ECO:0000259" key="3">
    <source>
        <dbReference type="Pfam" id="PF11350"/>
    </source>
</evidence>
<feature type="region of interest" description="Disordered" evidence="1">
    <location>
        <begin position="33"/>
        <end position="72"/>
    </location>
</feature>
<dbReference type="RefSeq" id="WP_382395803.1">
    <property type="nucleotide sequence ID" value="NZ_JBHTCQ010000003.1"/>
</dbReference>
<name>A0ABW2QAE7_9MICO</name>
<accession>A0ABW2QAE7</accession>
<protein>
    <submittedName>
        <fullName evidence="4">DUF3152 domain-containing protein</fullName>
    </submittedName>
</protein>
<gene>
    <name evidence="4" type="ORF">ACFQQL_14980</name>
</gene>
<dbReference type="EMBL" id="JBHTCQ010000003">
    <property type="protein sequence ID" value="MFC7406420.1"/>
    <property type="molecule type" value="Genomic_DNA"/>
</dbReference>
<keyword evidence="2" id="KW-0732">Signal</keyword>
<evidence type="ECO:0000256" key="1">
    <source>
        <dbReference type="SAM" id="MobiDB-lite"/>
    </source>
</evidence>
<proteinExistence type="predicted"/>
<organism evidence="4 5">
    <name type="scientific">Georgenia alba</name>
    <dbReference type="NCBI Taxonomy" id="2233858"/>
    <lineage>
        <taxon>Bacteria</taxon>
        <taxon>Bacillati</taxon>
        <taxon>Actinomycetota</taxon>
        <taxon>Actinomycetes</taxon>
        <taxon>Micrococcales</taxon>
        <taxon>Bogoriellaceae</taxon>
        <taxon>Georgenia</taxon>
    </lineage>
</organism>
<evidence type="ECO:0000313" key="5">
    <source>
        <dbReference type="Proteomes" id="UP001596455"/>
    </source>
</evidence>
<keyword evidence="5" id="KW-1185">Reference proteome</keyword>
<reference evidence="5" key="1">
    <citation type="journal article" date="2019" name="Int. J. Syst. Evol. Microbiol.">
        <title>The Global Catalogue of Microorganisms (GCM) 10K type strain sequencing project: providing services to taxonomists for standard genome sequencing and annotation.</title>
        <authorList>
            <consortium name="The Broad Institute Genomics Platform"/>
            <consortium name="The Broad Institute Genome Sequencing Center for Infectious Disease"/>
            <person name="Wu L."/>
            <person name="Ma J."/>
        </authorList>
    </citation>
    <scope>NUCLEOTIDE SEQUENCE [LARGE SCALE GENOMIC DNA]</scope>
    <source>
        <strain evidence="5">JCM 1490</strain>
    </source>
</reference>
<dbReference type="Proteomes" id="UP001596455">
    <property type="component" value="Unassembled WGS sequence"/>
</dbReference>
<feature type="signal peptide" evidence="2">
    <location>
        <begin position="1"/>
        <end position="23"/>
    </location>
</feature>
<comment type="caution">
    <text evidence="4">The sequence shown here is derived from an EMBL/GenBank/DDBJ whole genome shotgun (WGS) entry which is preliminary data.</text>
</comment>
<feature type="domain" description="DUF3152" evidence="3">
    <location>
        <begin position="132"/>
        <end position="277"/>
    </location>
</feature>
<sequence>MRRSVIAALAVLLGVLLPVPAVAMLPAVPVPQAPGVPDDAEDPGDGGTGPRSPQDREDVLEDEAGVSEERVGLPWLSQTLEELALDLRAKAGLPSTEPMPQRASGELQTVRARGDGASGEDAQVRAEQAVDAAEVRTVRVRVERGLEVDGQAFGRFVMDTLNDERGWGYDGSVRFERTSSPSADIDVVLASPDLTDELCVPLDTAGEYSCGRNGRAVLNAVRWSEGADPFLEGGGTMTGYREYLVNHEVGHLLGHPHVECSGSGDDAQIMVQQSISLGGCKPNGWPSVAH</sequence>
<evidence type="ECO:0000313" key="4">
    <source>
        <dbReference type="EMBL" id="MFC7406420.1"/>
    </source>
</evidence>